<dbReference type="SMART" id="SM00028">
    <property type="entry name" value="TPR"/>
    <property type="match status" value="6"/>
</dbReference>
<dbReference type="Proteomes" id="UP000683925">
    <property type="component" value="Unassembled WGS sequence"/>
</dbReference>
<feature type="repeat" description="TPR" evidence="2">
    <location>
        <begin position="245"/>
        <end position="278"/>
    </location>
</feature>
<evidence type="ECO:0000313" key="4">
    <source>
        <dbReference type="EMBL" id="CAD8164774.1"/>
    </source>
</evidence>
<dbReference type="PROSITE" id="PS50293">
    <property type="entry name" value="TPR_REGION"/>
    <property type="match status" value="3"/>
</dbReference>
<keyword evidence="1 2" id="KW-0802">TPR repeat</keyword>
<feature type="repeat" description="TPR" evidence="2">
    <location>
        <begin position="279"/>
        <end position="312"/>
    </location>
</feature>
<dbReference type="OrthoDB" id="418911at2759"/>
<feature type="repeat" description="TPR" evidence="2">
    <location>
        <begin position="75"/>
        <end position="108"/>
    </location>
</feature>
<gene>
    <name evidence="4" type="ORF">POCTA_138.1.T0450223</name>
</gene>
<organism evidence="4 5">
    <name type="scientific">Paramecium octaurelia</name>
    <dbReference type="NCBI Taxonomy" id="43137"/>
    <lineage>
        <taxon>Eukaryota</taxon>
        <taxon>Sar</taxon>
        <taxon>Alveolata</taxon>
        <taxon>Ciliophora</taxon>
        <taxon>Intramacronucleata</taxon>
        <taxon>Oligohymenophorea</taxon>
        <taxon>Peniculida</taxon>
        <taxon>Parameciidae</taxon>
        <taxon>Paramecium</taxon>
    </lineage>
</organism>
<protein>
    <recommendedName>
        <fullName evidence="6">Tetratricopeptide repeat protein</fullName>
    </recommendedName>
</protein>
<evidence type="ECO:0000256" key="2">
    <source>
        <dbReference type="PROSITE-ProRule" id="PRU00339"/>
    </source>
</evidence>
<dbReference type="Pfam" id="PF13424">
    <property type="entry name" value="TPR_12"/>
    <property type="match status" value="1"/>
</dbReference>
<reference evidence="4" key="1">
    <citation type="submission" date="2021-01" db="EMBL/GenBank/DDBJ databases">
        <authorList>
            <consortium name="Genoscope - CEA"/>
            <person name="William W."/>
        </authorList>
    </citation>
    <scope>NUCLEOTIDE SEQUENCE</scope>
</reference>
<comment type="caution">
    <text evidence="4">The sequence shown here is derived from an EMBL/GenBank/DDBJ whole genome shotgun (WGS) entry which is preliminary data.</text>
</comment>
<accession>A0A8S1UK77</accession>
<evidence type="ECO:0000256" key="1">
    <source>
        <dbReference type="ARBA" id="ARBA00022803"/>
    </source>
</evidence>
<dbReference type="PANTHER" id="PTHR12558">
    <property type="entry name" value="CELL DIVISION CYCLE 16,23,27"/>
    <property type="match status" value="1"/>
</dbReference>
<sequence>MRKQLQVLKELQGDLSLIETPNYGKLISCIDKILKSNTTDGELYYQKGVIYFQNDDYQQAIEYFRKALDCDAKNNTIIQNLGISYKAVGNFQAALEWFNKSLEIQPRNTQVAILKGDTLRLMKRFTEAETIFEELHKKDRDNVNVIQGLIELKLDQDLKSEAIQYIQQIESLKAIEVDPLLLIVQRLVQSKLDQQALKILSKILAHDNKNTDALYSQGIILYNGDQFTEALKSFEKFIELDPQHTSAMLYLALSFGQLNRYQDAIQIFGKLLQINPKDAAIWNNKGIACRELKQYQQALVCFDKALEINPTNPLYKINKALIMIEINKPEGLKLLQKAKDSFNSDIQLLNNQVFTSVNIQYMQDQFQLLEQNGEEYDLLNQVENLENIENIETKDLEGKKLIINTNDLDAKEYERRSERKKIQRSEQNQVVRIPTEEVQSEILNQQEQKKDLNVSFIQQSCLIQGSNSDLMQIENTLIGGQQGSIKKRNTKFKIEQLENMYQLLRQKINTIEQQIQLVGLDKRAAIYKQLQEFQKSAEGLNQLAYYKAFFWTLFNYIQSYANQSTGLFQHNTNQTIETPAEKTVDNLEAGLAIGVKISASVPLINTVLSTVHSAVHTLFQIHKDNKHQDRIEAINEIVSKKVIGLSDLELQISSAALDLSIKKLDIIKDLETVERKKSKTLTQEMEKIIRRMMESKSSLYQGGASQIGLEDALNCLGYYYQNGLIDEDQELSQQIVLIIIEKRYFIKTPIVESRECFSCSCQIQ</sequence>
<feature type="coiled-coil region" evidence="3">
    <location>
        <begin position="487"/>
        <end position="514"/>
    </location>
</feature>
<evidence type="ECO:0008006" key="6">
    <source>
        <dbReference type="Google" id="ProtNLM"/>
    </source>
</evidence>
<dbReference type="EMBL" id="CAJJDP010000045">
    <property type="protein sequence ID" value="CAD8164774.1"/>
    <property type="molecule type" value="Genomic_DNA"/>
</dbReference>
<feature type="repeat" description="TPR" evidence="2">
    <location>
        <begin position="211"/>
        <end position="244"/>
    </location>
</feature>
<dbReference type="InterPro" id="IPR019734">
    <property type="entry name" value="TPR_rpt"/>
</dbReference>
<dbReference type="AlphaFoldDB" id="A0A8S1UK77"/>
<keyword evidence="3" id="KW-0175">Coiled coil</keyword>
<keyword evidence="5" id="KW-1185">Reference proteome</keyword>
<dbReference type="PROSITE" id="PS50005">
    <property type="entry name" value="TPR"/>
    <property type="match status" value="5"/>
</dbReference>
<dbReference type="PANTHER" id="PTHR12558:SF13">
    <property type="entry name" value="CELL DIVISION CYCLE PROTEIN 27 HOMOLOG"/>
    <property type="match status" value="1"/>
</dbReference>
<dbReference type="Pfam" id="PF12895">
    <property type="entry name" value="ANAPC3"/>
    <property type="match status" value="1"/>
</dbReference>
<evidence type="ECO:0000313" key="5">
    <source>
        <dbReference type="Proteomes" id="UP000683925"/>
    </source>
</evidence>
<evidence type="ECO:0000256" key="3">
    <source>
        <dbReference type="SAM" id="Coils"/>
    </source>
</evidence>
<proteinExistence type="predicted"/>
<name>A0A8S1UK77_PAROT</name>
<feature type="repeat" description="TPR" evidence="2">
    <location>
        <begin position="41"/>
        <end position="74"/>
    </location>
</feature>
<dbReference type="Pfam" id="PF00515">
    <property type="entry name" value="TPR_1"/>
    <property type="match status" value="1"/>
</dbReference>
<dbReference type="OMA" id="AYYKAFF"/>